<protein>
    <submittedName>
        <fullName evidence="1">Phosphate/phosphite/phosphonate ABC transporter substrate-binding protein</fullName>
    </submittedName>
</protein>
<evidence type="ECO:0000313" key="2">
    <source>
        <dbReference type="Proteomes" id="UP001597353"/>
    </source>
</evidence>
<dbReference type="Gene3D" id="3.40.190.10">
    <property type="entry name" value="Periplasmic binding protein-like II"/>
    <property type="match status" value="1"/>
</dbReference>
<dbReference type="Proteomes" id="UP001597353">
    <property type="component" value="Unassembled WGS sequence"/>
</dbReference>
<keyword evidence="2" id="KW-1185">Reference proteome</keyword>
<name>A0ABW4S4D9_9RHOB</name>
<accession>A0ABW4S4D9</accession>
<sequence length="239" mass="25390">MIASFPMYDRPETAPANDRLWALIRDALRSRGVDAPDQLTRAEDLMALWRAPDLLLAQTCGLPYRAVLHPHVTLVGTPDYGLPDCPAGYYCSVLVAREPLEVATARFAYNDPLSQSGWAAAQAMFGGALRPVLCTGSHRASARAVAQGEADLAAIDAVTWALIRRHDRFADGLIEIGRTTPAPGLPLVTARPDLAGVLASAVSEAIAALAPGDRACLMIRALVPVAPAEYLALPLPPKP</sequence>
<dbReference type="PANTHER" id="PTHR35841:SF1">
    <property type="entry name" value="PHOSPHONATES-BINDING PERIPLASMIC PROTEIN"/>
    <property type="match status" value="1"/>
</dbReference>
<dbReference type="EMBL" id="JBHUGH010000005">
    <property type="protein sequence ID" value="MFD1912251.1"/>
    <property type="molecule type" value="Genomic_DNA"/>
</dbReference>
<evidence type="ECO:0000313" key="1">
    <source>
        <dbReference type="EMBL" id="MFD1912251.1"/>
    </source>
</evidence>
<reference evidence="2" key="1">
    <citation type="journal article" date="2019" name="Int. J. Syst. Evol. Microbiol.">
        <title>The Global Catalogue of Microorganisms (GCM) 10K type strain sequencing project: providing services to taxonomists for standard genome sequencing and annotation.</title>
        <authorList>
            <consortium name="The Broad Institute Genomics Platform"/>
            <consortium name="The Broad Institute Genome Sequencing Center for Infectious Disease"/>
            <person name="Wu L."/>
            <person name="Ma J."/>
        </authorList>
    </citation>
    <scope>NUCLEOTIDE SEQUENCE [LARGE SCALE GENOMIC DNA]</scope>
    <source>
        <strain evidence="2">CGMCC 4.7242</strain>
    </source>
</reference>
<dbReference type="SUPFAM" id="SSF53850">
    <property type="entry name" value="Periplasmic binding protein-like II"/>
    <property type="match status" value="1"/>
</dbReference>
<dbReference type="PANTHER" id="PTHR35841">
    <property type="entry name" value="PHOSPHONATES-BINDING PERIPLASMIC PROTEIN"/>
    <property type="match status" value="1"/>
</dbReference>
<organism evidence="1 2">
    <name type="scientific">Halodurantibacterium flavum</name>
    <dbReference type="NCBI Taxonomy" id="1382802"/>
    <lineage>
        <taxon>Bacteria</taxon>
        <taxon>Pseudomonadati</taxon>
        <taxon>Pseudomonadota</taxon>
        <taxon>Alphaproteobacteria</taxon>
        <taxon>Rhodobacterales</taxon>
        <taxon>Paracoccaceae</taxon>
        <taxon>Halodurantibacterium</taxon>
    </lineage>
</organism>
<proteinExistence type="predicted"/>
<comment type="caution">
    <text evidence="1">The sequence shown here is derived from an EMBL/GenBank/DDBJ whole genome shotgun (WGS) entry which is preliminary data.</text>
</comment>
<dbReference type="RefSeq" id="WP_390260723.1">
    <property type="nucleotide sequence ID" value="NZ_JBHUGH010000005.1"/>
</dbReference>
<dbReference type="Pfam" id="PF12974">
    <property type="entry name" value="Phosphonate-bd"/>
    <property type="match status" value="1"/>
</dbReference>
<gene>
    <name evidence="1" type="ORF">ACFSGJ_08490</name>
</gene>